<feature type="compositionally biased region" description="Pro residues" evidence="1">
    <location>
        <begin position="102"/>
        <end position="122"/>
    </location>
</feature>
<evidence type="ECO:0000313" key="3">
    <source>
        <dbReference type="EMBL" id="KUI19282.1"/>
    </source>
</evidence>
<comment type="caution">
    <text evidence="3">The sequence shown here is derived from an EMBL/GenBank/DDBJ whole genome shotgun (WGS) entry which is preliminary data.</text>
</comment>
<reference evidence="3 4" key="1">
    <citation type="submission" date="2016-01" db="EMBL/GenBank/DDBJ databases">
        <authorList>
            <consortium name="TB Trials Study Group"/>
            <person name="Sutton G."/>
            <person name="Brinkac L."/>
            <person name="Sanka R."/>
            <person name="Adams M."/>
            <person name="Lau E.L."/>
            <person name="Macaden R."/>
            <person name="Grewal H.M.S."/>
        </authorList>
    </citation>
    <scope>NUCLEOTIDE SEQUENCE [LARGE SCALE GENOMIC DNA]</scope>
    <source>
        <strain evidence="3 4">IS-1744</strain>
    </source>
</reference>
<feature type="signal peptide" evidence="2">
    <location>
        <begin position="1"/>
        <end position="20"/>
    </location>
</feature>
<name>A0A101AAT8_9MYCO</name>
<evidence type="ECO:0000313" key="4">
    <source>
        <dbReference type="Proteomes" id="UP000053707"/>
    </source>
</evidence>
<organism evidence="3 4">
    <name type="scientific">Mycobacterium lehmannii</name>
    <dbReference type="NCBI Taxonomy" id="2048550"/>
    <lineage>
        <taxon>Bacteria</taxon>
        <taxon>Bacillati</taxon>
        <taxon>Actinomycetota</taxon>
        <taxon>Actinomycetes</taxon>
        <taxon>Mycobacteriales</taxon>
        <taxon>Mycobacteriaceae</taxon>
        <taxon>Mycobacterium</taxon>
    </lineage>
</organism>
<dbReference type="EMBL" id="LQIR01000007">
    <property type="protein sequence ID" value="KUI19282.1"/>
    <property type="molecule type" value="Genomic_DNA"/>
</dbReference>
<keyword evidence="4" id="KW-1185">Reference proteome</keyword>
<dbReference type="Proteomes" id="UP000053707">
    <property type="component" value="Unassembled WGS sequence"/>
</dbReference>
<proteinExistence type="predicted"/>
<accession>A0A101AAT8</accession>
<feature type="region of interest" description="Disordered" evidence="1">
    <location>
        <begin position="95"/>
        <end position="122"/>
    </location>
</feature>
<feature type="chain" id="PRO_5007092667" evidence="2">
    <location>
        <begin position="21"/>
        <end position="122"/>
    </location>
</feature>
<gene>
    <name evidence="3" type="ORF">AU192_05840</name>
</gene>
<sequence>MMLAAALGCVALGCGTIASAEPVWDIEEFDNCTQTLDEGLDNTQNWIDTANEYCCKHSGGVWNDNRKECVAPPAEGQGAGPQVPPRGVLPTVRVNPPNIGEPIPPMAPPVLAPGVPLQPPAG</sequence>
<evidence type="ECO:0000256" key="1">
    <source>
        <dbReference type="SAM" id="MobiDB-lite"/>
    </source>
</evidence>
<protein>
    <submittedName>
        <fullName evidence="3">Uncharacterized protein</fullName>
    </submittedName>
</protein>
<dbReference type="AlphaFoldDB" id="A0A101AAT8"/>
<evidence type="ECO:0000256" key="2">
    <source>
        <dbReference type="SAM" id="SignalP"/>
    </source>
</evidence>
<keyword evidence="2" id="KW-0732">Signal</keyword>